<dbReference type="WBParaSite" id="PEQ_0000805201-mRNA-1">
    <property type="protein sequence ID" value="PEQ_0000805201-mRNA-1"/>
    <property type="gene ID" value="PEQ_0000805201"/>
</dbReference>
<proteinExistence type="predicted"/>
<name>A0A914RNV3_PAREQ</name>
<dbReference type="AlphaFoldDB" id="A0A914RNV3"/>
<evidence type="ECO:0000313" key="2">
    <source>
        <dbReference type="WBParaSite" id="PEQ_0000805201-mRNA-1"/>
    </source>
</evidence>
<keyword evidence="1" id="KW-1185">Reference proteome</keyword>
<reference evidence="2" key="1">
    <citation type="submission" date="2022-11" db="UniProtKB">
        <authorList>
            <consortium name="WormBaseParasite"/>
        </authorList>
    </citation>
    <scope>IDENTIFICATION</scope>
</reference>
<accession>A0A914RNV3</accession>
<sequence>MGRFDRCEVSYFEVSSCVEYDFDVENMNDPNAVSMYAADIFKYYASREVDRFLLLECAFLKYAICFMNIVPAAQFEIAHEYRTANVY</sequence>
<protein>
    <submittedName>
        <fullName evidence="2">Uncharacterized protein</fullName>
    </submittedName>
</protein>
<evidence type="ECO:0000313" key="1">
    <source>
        <dbReference type="Proteomes" id="UP000887564"/>
    </source>
</evidence>
<organism evidence="1 2">
    <name type="scientific">Parascaris equorum</name>
    <name type="common">Equine roundworm</name>
    <dbReference type="NCBI Taxonomy" id="6256"/>
    <lineage>
        <taxon>Eukaryota</taxon>
        <taxon>Metazoa</taxon>
        <taxon>Ecdysozoa</taxon>
        <taxon>Nematoda</taxon>
        <taxon>Chromadorea</taxon>
        <taxon>Rhabditida</taxon>
        <taxon>Spirurina</taxon>
        <taxon>Ascaridomorpha</taxon>
        <taxon>Ascaridoidea</taxon>
        <taxon>Ascarididae</taxon>
        <taxon>Parascaris</taxon>
    </lineage>
</organism>
<dbReference type="Proteomes" id="UP000887564">
    <property type="component" value="Unplaced"/>
</dbReference>